<feature type="domain" description="Homeobox" evidence="8">
    <location>
        <begin position="156"/>
        <end position="216"/>
    </location>
</feature>
<evidence type="ECO:0000256" key="4">
    <source>
        <dbReference type="ARBA" id="ARBA00023155"/>
    </source>
</evidence>
<evidence type="ECO:0000313" key="11">
    <source>
        <dbReference type="WBParaSite" id="SCUD_0001296601-mRNA-1"/>
    </source>
</evidence>
<accession>A0A183KD71</accession>
<evidence type="ECO:0000259" key="8">
    <source>
        <dbReference type="PROSITE" id="PS50071"/>
    </source>
</evidence>
<organism evidence="11">
    <name type="scientific">Schistosoma curassoni</name>
    <dbReference type="NCBI Taxonomy" id="6186"/>
    <lineage>
        <taxon>Eukaryota</taxon>
        <taxon>Metazoa</taxon>
        <taxon>Spiralia</taxon>
        <taxon>Lophotrochozoa</taxon>
        <taxon>Platyhelminthes</taxon>
        <taxon>Trematoda</taxon>
        <taxon>Digenea</taxon>
        <taxon>Strigeidida</taxon>
        <taxon>Schistosomatoidea</taxon>
        <taxon>Schistosomatidae</taxon>
        <taxon>Schistosoma</taxon>
    </lineage>
</organism>
<dbReference type="InterPro" id="IPR001356">
    <property type="entry name" value="HD"/>
</dbReference>
<dbReference type="PANTHER" id="PTHR45874">
    <property type="entry name" value="HOMEOBOX PROTEIN ABDOMINAL-B"/>
    <property type="match status" value="1"/>
</dbReference>
<sequence>MNTPSGINYLKNGNNFLNSIYGSTNNSFIHSDQTIIDSYMKPNSLSKSVHHFYDFHEFNNSKGYFNVSNNYLLNNNNNNNNNPIEHRNSLTSMVKNVIMNVPNDNLCLLTTNEDNQLKNNINKWEIDCNYNLKDYHNKTDSIYNYKTTITNDHIGQSRRKSRKPYSRNQIMILEKEYALMPYVTRQRRWEISNKLQLSERQVKVWFQNRRMKTKKSKTLSYSNDEKTLQQNDDNSKINFSELQYSTLFDKQKFIKTTNQWNDNISTNSVTSCILDYDSFVNMT</sequence>
<keyword evidence="5 6" id="KW-0539">Nucleus</keyword>
<evidence type="ECO:0000256" key="5">
    <source>
        <dbReference type="ARBA" id="ARBA00023242"/>
    </source>
</evidence>
<dbReference type="Pfam" id="PF00046">
    <property type="entry name" value="Homeodomain"/>
    <property type="match status" value="1"/>
</dbReference>
<dbReference type="CDD" id="cd00086">
    <property type="entry name" value="homeodomain"/>
    <property type="match status" value="1"/>
</dbReference>
<comment type="similarity">
    <text evidence="2">Belongs to the Abd-B homeobox family.</text>
</comment>
<dbReference type="PROSITE" id="PS00027">
    <property type="entry name" value="HOMEOBOX_1"/>
    <property type="match status" value="1"/>
</dbReference>
<dbReference type="PROSITE" id="PS50071">
    <property type="entry name" value="HOMEOBOX_2"/>
    <property type="match status" value="1"/>
</dbReference>
<proteinExistence type="inferred from homology"/>
<evidence type="ECO:0000256" key="2">
    <source>
        <dbReference type="ARBA" id="ARBA00006317"/>
    </source>
</evidence>
<reference evidence="11" key="1">
    <citation type="submission" date="2016-06" db="UniProtKB">
        <authorList>
            <consortium name="WormBaseParasite"/>
        </authorList>
    </citation>
    <scope>IDENTIFICATION</scope>
</reference>
<dbReference type="WBParaSite" id="SCUD_0001296601-mRNA-1">
    <property type="protein sequence ID" value="SCUD_0001296601-mRNA-1"/>
    <property type="gene ID" value="SCUD_0001296601"/>
</dbReference>
<dbReference type="GO" id="GO:0005634">
    <property type="term" value="C:nucleus"/>
    <property type="evidence" value="ECO:0007669"/>
    <property type="project" value="UniProtKB-SubCell"/>
</dbReference>
<keyword evidence="4 6" id="KW-0371">Homeobox</keyword>
<dbReference type="GO" id="GO:0000981">
    <property type="term" value="F:DNA-binding transcription factor activity, RNA polymerase II-specific"/>
    <property type="evidence" value="ECO:0007669"/>
    <property type="project" value="InterPro"/>
</dbReference>
<dbReference type="PRINTS" id="PR00024">
    <property type="entry name" value="HOMEOBOX"/>
</dbReference>
<dbReference type="EMBL" id="UZAK01035502">
    <property type="protein sequence ID" value="VDP50772.1"/>
    <property type="molecule type" value="Genomic_DNA"/>
</dbReference>
<evidence type="ECO:0000256" key="3">
    <source>
        <dbReference type="ARBA" id="ARBA00023125"/>
    </source>
</evidence>
<dbReference type="InterPro" id="IPR009057">
    <property type="entry name" value="Homeodomain-like_sf"/>
</dbReference>
<dbReference type="AlphaFoldDB" id="A0A183KD71"/>
<dbReference type="InterPro" id="IPR017970">
    <property type="entry name" value="Homeobox_CS"/>
</dbReference>
<name>A0A183KD71_9TREM</name>
<gene>
    <name evidence="9" type="ORF">SCUD_LOCUS12963</name>
</gene>
<comment type="subcellular location">
    <subcellularLocation>
        <location evidence="1 6 7">Nucleus</location>
    </subcellularLocation>
</comment>
<evidence type="ECO:0000256" key="6">
    <source>
        <dbReference type="PROSITE-ProRule" id="PRU00108"/>
    </source>
</evidence>
<dbReference type="SMART" id="SM00389">
    <property type="entry name" value="HOX"/>
    <property type="match status" value="1"/>
</dbReference>
<dbReference type="Proteomes" id="UP000279833">
    <property type="component" value="Unassembled WGS sequence"/>
</dbReference>
<evidence type="ECO:0000313" key="10">
    <source>
        <dbReference type="Proteomes" id="UP000279833"/>
    </source>
</evidence>
<protein>
    <submittedName>
        <fullName evidence="11">Homeobox domain-containing protein</fullName>
    </submittedName>
</protein>
<reference evidence="9 10" key="2">
    <citation type="submission" date="2018-11" db="EMBL/GenBank/DDBJ databases">
        <authorList>
            <consortium name="Pathogen Informatics"/>
        </authorList>
    </citation>
    <scope>NUCLEOTIDE SEQUENCE [LARGE SCALE GENOMIC DNA]</scope>
    <source>
        <strain evidence="9">Dakar</strain>
        <strain evidence="10">Dakar, Senegal</strain>
    </source>
</reference>
<dbReference type="InterPro" id="IPR046333">
    <property type="entry name" value="HXA10/ABDB-like"/>
</dbReference>
<dbReference type="SUPFAM" id="SSF46689">
    <property type="entry name" value="Homeodomain-like"/>
    <property type="match status" value="1"/>
</dbReference>
<keyword evidence="3 6" id="KW-0238">DNA-binding</keyword>
<dbReference type="Gene3D" id="1.10.10.60">
    <property type="entry name" value="Homeodomain-like"/>
    <property type="match status" value="1"/>
</dbReference>
<feature type="DNA-binding region" description="Homeobox" evidence="6">
    <location>
        <begin position="158"/>
        <end position="217"/>
    </location>
</feature>
<dbReference type="GO" id="GO:0003677">
    <property type="term" value="F:DNA binding"/>
    <property type="evidence" value="ECO:0007669"/>
    <property type="project" value="UniProtKB-UniRule"/>
</dbReference>
<dbReference type="InterPro" id="IPR020479">
    <property type="entry name" value="HD_metazoa"/>
</dbReference>
<dbReference type="STRING" id="6186.A0A183KD71"/>
<evidence type="ECO:0000256" key="1">
    <source>
        <dbReference type="ARBA" id="ARBA00004123"/>
    </source>
</evidence>
<keyword evidence="10" id="KW-1185">Reference proteome</keyword>
<evidence type="ECO:0000256" key="7">
    <source>
        <dbReference type="RuleBase" id="RU000682"/>
    </source>
</evidence>
<evidence type="ECO:0000313" key="9">
    <source>
        <dbReference type="EMBL" id="VDP50772.1"/>
    </source>
</evidence>